<protein>
    <submittedName>
        <fullName evidence="1">Uncharacterized protein</fullName>
    </submittedName>
</protein>
<reference evidence="1" key="1">
    <citation type="submission" date="2023-06" db="EMBL/GenBank/DDBJ databases">
        <title>Survivors Of The Sea: Transcriptome response of Skeletonema marinoi to long-term dormancy.</title>
        <authorList>
            <person name="Pinder M.I.M."/>
            <person name="Kourtchenko O."/>
            <person name="Robertson E.K."/>
            <person name="Larsson T."/>
            <person name="Maumus F."/>
            <person name="Osuna-Cruz C.M."/>
            <person name="Vancaester E."/>
            <person name="Stenow R."/>
            <person name="Vandepoele K."/>
            <person name="Ploug H."/>
            <person name="Bruchert V."/>
            <person name="Godhe A."/>
            <person name="Topel M."/>
        </authorList>
    </citation>
    <scope>NUCLEOTIDE SEQUENCE</scope>
    <source>
        <strain evidence="1">R05AC</strain>
    </source>
</reference>
<dbReference type="Proteomes" id="UP001224775">
    <property type="component" value="Unassembled WGS sequence"/>
</dbReference>
<evidence type="ECO:0000313" key="1">
    <source>
        <dbReference type="EMBL" id="KAK1735542.1"/>
    </source>
</evidence>
<dbReference type="EMBL" id="JATAAI010000033">
    <property type="protein sequence ID" value="KAK1735542.1"/>
    <property type="molecule type" value="Genomic_DNA"/>
</dbReference>
<name>A0AAD8XXM6_9STRA</name>
<proteinExistence type="predicted"/>
<keyword evidence="2" id="KW-1185">Reference proteome</keyword>
<organism evidence="1 2">
    <name type="scientific">Skeletonema marinoi</name>
    <dbReference type="NCBI Taxonomy" id="267567"/>
    <lineage>
        <taxon>Eukaryota</taxon>
        <taxon>Sar</taxon>
        <taxon>Stramenopiles</taxon>
        <taxon>Ochrophyta</taxon>
        <taxon>Bacillariophyta</taxon>
        <taxon>Coscinodiscophyceae</taxon>
        <taxon>Thalassiosirophycidae</taxon>
        <taxon>Thalassiosirales</taxon>
        <taxon>Skeletonemataceae</taxon>
        <taxon>Skeletonema</taxon>
        <taxon>Skeletonema marinoi-dohrnii complex</taxon>
    </lineage>
</organism>
<comment type="caution">
    <text evidence="1">The sequence shown here is derived from an EMBL/GenBank/DDBJ whole genome shotgun (WGS) entry which is preliminary data.</text>
</comment>
<evidence type="ECO:0000313" key="2">
    <source>
        <dbReference type="Proteomes" id="UP001224775"/>
    </source>
</evidence>
<accession>A0AAD8XXM6</accession>
<gene>
    <name evidence="1" type="ORF">QTG54_013705</name>
</gene>
<sequence length="10" mass="1383">MWRLRCQEFN</sequence>